<keyword evidence="3" id="KW-0804">Transcription</keyword>
<dbReference type="PROSITE" id="PS50110">
    <property type="entry name" value="RESPONSE_REGULATORY"/>
    <property type="match status" value="1"/>
</dbReference>
<dbReference type="GO" id="GO:0006355">
    <property type="term" value="P:regulation of DNA-templated transcription"/>
    <property type="evidence" value="ECO:0007669"/>
    <property type="project" value="InterPro"/>
</dbReference>
<keyword evidence="8" id="KW-1185">Reference proteome</keyword>
<evidence type="ECO:0000256" key="2">
    <source>
        <dbReference type="ARBA" id="ARBA00023125"/>
    </source>
</evidence>
<dbReference type="Proteomes" id="UP000245048">
    <property type="component" value="Unassembled WGS sequence"/>
</dbReference>
<evidence type="ECO:0000259" key="6">
    <source>
        <dbReference type="PROSITE" id="PS50110"/>
    </source>
</evidence>
<comment type="caution">
    <text evidence="7">The sequence shown here is derived from an EMBL/GenBank/DDBJ whole genome shotgun (WGS) entry which is preliminary data.</text>
</comment>
<evidence type="ECO:0000256" key="4">
    <source>
        <dbReference type="PROSITE-ProRule" id="PRU00169"/>
    </source>
</evidence>
<protein>
    <submittedName>
        <fullName evidence="7">DNA-binding response regulator</fullName>
    </submittedName>
</protein>
<evidence type="ECO:0000256" key="3">
    <source>
        <dbReference type="ARBA" id="ARBA00023163"/>
    </source>
</evidence>
<organism evidence="7 8">
    <name type="scientific">Teichococcus aestuarii</name>
    <dbReference type="NCBI Taxonomy" id="568898"/>
    <lineage>
        <taxon>Bacteria</taxon>
        <taxon>Pseudomonadati</taxon>
        <taxon>Pseudomonadota</taxon>
        <taxon>Alphaproteobacteria</taxon>
        <taxon>Acetobacterales</taxon>
        <taxon>Roseomonadaceae</taxon>
        <taxon>Roseomonas</taxon>
    </lineage>
</organism>
<keyword evidence="2 7" id="KW-0238">DNA-binding</keyword>
<dbReference type="SMART" id="SM00448">
    <property type="entry name" value="REC"/>
    <property type="match status" value="1"/>
</dbReference>
<dbReference type="PANTHER" id="PTHR44688:SF16">
    <property type="entry name" value="DNA-BINDING TRANSCRIPTIONAL ACTIVATOR DEVR_DOSR"/>
    <property type="match status" value="1"/>
</dbReference>
<dbReference type="Pfam" id="PF00072">
    <property type="entry name" value="Response_reg"/>
    <property type="match status" value="1"/>
</dbReference>
<dbReference type="InterPro" id="IPR000792">
    <property type="entry name" value="Tscrpt_reg_LuxR_C"/>
</dbReference>
<dbReference type="InterPro" id="IPR036388">
    <property type="entry name" value="WH-like_DNA-bd_sf"/>
</dbReference>
<dbReference type="SUPFAM" id="SSF52172">
    <property type="entry name" value="CheY-like"/>
    <property type="match status" value="1"/>
</dbReference>
<name>A0A2U1UYE4_9PROT</name>
<dbReference type="PANTHER" id="PTHR44688">
    <property type="entry name" value="DNA-BINDING TRANSCRIPTIONAL ACTIVATOR DEVR_DOSR"/>
    <property type="match status" value="1"/>
</dbReference>
<dbReference type="InterPro" id="IPR016032">
    <property type="entry name" value="Sig_transdc_resp-reg_C-effctor"/>
</dbReference>
<evidence type="ECO:0000313" key="8">
    <source>
        <dbReference type="Proteomes" id="UP000245048"/>
    </source>
</evidence>
<dbReference type="GO" id="GO:0000160">
    <property type="term" value="P:phosphorelay signal transduction system"/>
    <property type="evidence" value="ECO:0007669"/>
    <property type="project" value="InterPro"/>
</dbReference>
<dbReference type="CDD" id="cd06170">
    <property type="entry name" value="LuxR_C_like"/>
    <property type="match status" value="1"/>
</dbReference>
<gene>
    <name evidence="7" type="primary">fixJ</name>
    <name evidence="7" type="ORF">CR165_21975</name>
</gene>
<evidence type="ECO:0000313" key="7">
    <source>
        <dbReference type="EMBL" id="PWC26676.1"/>
    </source>
</evidence>
<evidence type="ECO:0000256" key="1">
    <source>
        <dbReference type="ARBA" id="ARBA00023015"/>
    </source>
</evidence>
<dbReference type="RefSeq" id="WP_109519071.1">
    <property type="nucleotide sequence ID" value="NZ_PDOA01000027.1"/>
</dbReference>
<dbReference type="SMART" id="SM00421">
    <property type="entry name" value="HTH_LUXR"/>
    <property type="match status" value="1"/>
</dbReference>
<feature type="modified residue" description="4-aspartylphosphate" evidence="4">
    <location>
        <position position="56"/>
    </location>
</feature>
<dbReference type="AlphaFoldDB" id="A0A2U1UYE4"/>
<feature type="domain" description="HTH luxR-type" evidence="5">
    <location>
        <begin position="137"/>
        <end position="202"/>
    </location>
</feature>
<dbReference type="GO" id="GO:0003677">
    <property type="term" value="F:DNA binding"/>
    <property type="evidence" value="ECO:0007669"/>
    <property type="project" value="UniProtKB-KW"/>
</dbReference>
<dbReference type="PROSITE" id="PS50043">
    <property type="entry name" value="HTH_LUXR_2"/>
    <property type="match status" value="1"/>
</dbReference>
<dbReference type="EMBL" id="PDOA01000027">
    <property type="protein sequence ID" value="PWC26676.1"/>
    <property type="molecule type" value="Genomic_DNA"/>
</dbReference>
<dbReference type="PROSITE" id="PS00622">
    <property type="entry name" value="HTH_LUXR_1"/>
    <property type="match status" value="1"/>
</dbReference>
<dbReference type="PRINTS" id="PR00038">
    <property type="entry name" value="HTHLUXR"/>
</dbReference>
<evidence type="ECO:0000259" key="5">
    <source>
        <dbReference type="PROSITE" id="PS50043"/>
    </source>
</evidence>
<reference evidence="8" key="1">
    <citation type="submission" date="2017-10" db="EMBL/GenBank/DDBJ databases">
        <authorList>
            <person name="Toshchakov S.V."/>
            <person name="Goeva M.A."/>
        </authorList>
    </citation>
    <scope>NUCLEOTIDE SEQUENCE [LARGE SCALE GENOMIC DNA]</scope>
    <source>
        <strain evidence="8">JR1/69-1-13</strain>
    </source>
</reference>
<proteinExistence type="predicted"/>
<dbReference type="OrthoDB" id="9782655at2"/>
<dbReference type="Gene3D" id="1.10.10.10">
    <property type="entry name" value="Winged helix-like DNA-binding domain superfamily/Winged helix DNA-binding domain"/>
    <property type="match status" value="1"/>
</dbReference>
<dbReference type="SUPFAM" id="SSF46894">
    <property type="entry name" value="C-terminal effector domain of the bipartite response regulators"/>
    <property type="match status" value="1"/>
</dbReference>
<dbReference type="InterPro" id="IPR011006">
    <property type="entry name" value="CheY-like_superfamily"/>
</dbReference>
<feature type="domain" description="Response regulatory" evidence="6">
    <location>
        <begin position="6"/>
        <end position="121"/>
    </location>
</feature>
<dbReference type="InterPro" id="IPR001789">
    <property type="entry name" value="Sig_transdc_resp-reg_receiver"/>
</dbReference>
<keyword evidence="1" id="KW-0805">Transcription regulation</keyword>
<accession>A0A2U1UYE4</accession>
<dbReference type="Pfam" id="PF00196">
    <property type="entry name" value="GerE"/>
    <property type="match status" value="1"/>
</dbReference>
<sequence>MDEERIAYVVDDEAVVRRSVVMLLDAAGFKATAFESGESFLAAAAAGLPFGCLLLDLRMPGMDGLAVQREPAARGIDMPVVVITAHGDVPVAVQAMKLGAVDFIEKPYDGEALLRAAGAALAGGAERQAQQREAAEAAERLALLTPRESEVVRGLVAGRQNKEIARDLQLSPRTVEVHRANAMEKLGARSVSEAVRLALVAGIAAPAQEG</sequence>
<keyword evidence="4" id="KW-0597">Phosphoprotein</keyword>
<dbReference type="Gene3D" id="3.40.50.2300">
    <property type="match status" value="1"/>
</dbReference>